<dbReference type="AlphaFoldDB" id="A0A397J4E1"/>
<reference evidence="1 2" key="1">
    <citation type="submission" date="2018-08" db="EMBL/GenBank/DDBJ databases">
        <title>Genome and evolution of the arbuscular mycorrhizal fungus Diversispora epigaea (formerly Glomus versiforme) and its bacterial endosymbionts.</title>
        <authorList>
            <person name="Sun X."/>
            <person name="Fei Z."/>
            <person name="Harrison M."/>
        </authorList>
    </citation>
    <scope>NUCLEOTIDE SEQUENCE [LARGE SCALE GENOMIC DNA]</scope>
    <source>
        <strain evidence="1 2">IT104</strain>
    </source>
</reference>
<dbReference type="OrthoDB" id="2328021at2759"/>
<dbReference type="Proteomes" id="UP000266861">
    <property type="component" value="Unassembled WGS sequence"/>
</dbReference>
<dbReference type="EMBL" id="PQFF01000122">
    <property type="protein sequence ID" value="RHZ80876.1"/>
    <property type="molecule type" value="Genomic_DNA"/>
</dbReference>
<sequence length="102" mass="12200">MNIQELNASEKVVNLLTKREINLNGSTFRKLIHNRFKYFKNLAEFLQLSDTIDYYFTEQMDFLSALSHPAIISPIDIMENKPDIYKRWYINIEMYQSLFQAL</sequence>
<evidence type="ECO:0000313" key="1">
    <source>
        <dbReference type="EMBL" id="RHZ80876.1"/>
    </source>
</evidence>
<proteinExistence type="predicted"/>
<evidence type="ECO:0000313" key="2">
    <source>
        <dbReference type="Proteomes" id="UP000266861"/>
    </source>
</evidence>
<comment type="caution">
    <text evidence="1">The sequence shown here is derived from an EMBL/GenBank/DDBJ whole genome shotgun (WGS) entry which is preliminary data.</text>
</comment>
<organism evidence="1 2">
    <name type="scientific">Diversispora epigaea</name>
    <dbReference type="NCBI Taxonomy" id="1348612"/>
    <lineage>
        <taxon>Eukaryota</taxon>
        <taxon>Fungi</taxon>
        <taxon>Fungi incertae sedis</taxon>
        <taxon>Mucoromycota</taxon>
        <taxon>Glomeromycotina</taxon>
        <taxon>Glomeromycetes</taxon>
        <taxon>Diversisporales</taxon>
        <taxon>Diversisporaceae</taxon>
        <taxon>Diversispora</taxon>
    </lineage>
</organism>
<keyword evidence="2" id="KW-1185">Reference proteome</keyword>
<gene>
    <name evidence="1" type="ORF">Glove_131g55</name>
</gene>
<accession>A0A397J4E1</accession>
<protein>
    <submittedName>
        <fullName evidence="1">Uncharacterized protein</fullName>
    </submittedName>
</protein>
<name>A0A397J4E1_9GLOM</name>